<feature type="domain" description="DinB-like" evidence="2">
    <location>
        <begin position="35"/>
        <end position="162"/>
    </location>
</feature>
<reference evidence="4" key="1">
    <citation type="submission" date="2016-10" db="EMBL/GenBank/DDBJ databases">
        <authorList>
            <person name="Varghese N."/>
            <person name="Submissions S."/>
        </authorList>
    </citation>
    <scope>NUCLEOTIDE SEQUENCE [LARGE SCALE GENOMIC DNA]</scope>
    <source>
        <strain evidence="4">DSM 24729</strain>
    </source>
</reference>
<gene>
    <name evidence="3" type="ORF">SAMN04487992_104265</name>
</gene>
<proteinExistence type="predicted"/>
<dbReference type="eggNOG" id="COG2318">
    <property type="taxonomic scope" value="Bacteria"/>
</dbReference>
<organism evidence="3 4">
    <name type="scientific">Cellulophaga baltica</name>
    <dbReference type="NCBI Taxonomy" id="76594"/>
    <lineage>
        <taxon>Bacteria</taxon>
        <taxon>Pseudomonadati</taxon>
        <taxon>Bacteroidota</taxon>
        <taxon>Flavobacteriia</taxon>
        <taxon>Flavobacteriales</taxon>
        <taxon>Flavobacteriaceae</taxon>
        <taxon>Cellulophaga</taxon>
    </lineage>
</organism>
<dbReference type="Proteomes" id="UP000182114">
    <property type="component" value="Unassembled WGS sequence"/>
</dbReference>
<evidence type="ECO:0000313" key="3">
    <source>
        <dbReference type="EMBL" id="SDE85462.1"/>
    </source>
</evidence>
<feature type="signal peptide" evidence="1">
    <location>
        <begin position="1"/>
        <end position="22"/>
    </location>
</feature>
<dbReference type="Gene3D" id="1.20.120.450">
    <property type="entry name" value="dinb family like domain"/>
    <property type="match status" value="1"/>
</dbReference>
<keyword evidence="4" id="KW-1185">Reference proteome</keyword>
<evidence type="ECO:0000256" key="1">
    <source>
        <dbReference type="SAM" id="SignalP"/>
    </source>
</evidence>
<accession>A0A1G7GBF2</accession>
<dbReference type="EMBL" id="FNBD01000004">
    <property type="protein sequence ID" value="SDE85462.1"/>
    <property type="molecule type" value="Genomic_DNA"/>
</dbReference>
<dbReference type="InterPro" id="IPR034660">
    <property type="entry name" value="DinB/YfiT-like"/>
</dbReference>
<dbReference type="SUPFAM" id="SSF109854">
    <property type="entry name" value="DinB/YfiT-like putative metalloenzymes"/>
    <property type="match status" value="1"/>
</dbReference>
<sequence>MRKLLVLTAILVLSSKASPLFAQQDNFIEQYVERLENSRKYLLLVAETMPEENYTFKPTPESLSFEEHLMHIAWAMDWHSESLLGGRAARDWDTDTTLKVADKSKAEMMATIDKTFDTAITFINHFELVKLEERLDYFGADRTKRQILLLLSDHITHHRAQMLVYMRLNQLVPPRYVLFQ</sequence>
<dbReference type="Pfam" id="PF12867">
    <property type="entry name" value="DinB_2"/>
    <property type="match status" value="1"/>
</dbReference>
<name>A0A1G7GBF2_9FLAO</name>
<evidence type="ECO:0000313" key="4">
    <source>
        <dbReference type="Proteomes" id="UP000182114"/>
    </source>
</evidence>
<dbReference type="RefSeq" id="WP_074538117.1">
    <property type="nucleotide sequence ID" value="NZ_FNBD01000004.1"/>
</dbReference>
<feature type="chain" id="PRO_5010384032" evidence="1">
    <location>
        <begin position="23"/>
        <end position="180"/>
    </location>
</feature>
<dbReference type="AlphaFoldDB" id="A0A1G7GBF2"/>
<protein>
    <submittedName>
        <fullName evidence="3">Uncharacterized damage-inducible protein DinB (Forms a four-helix bundle)</fullName>
    </submittedName>
</protein>
<evidence type="ECO:0000259" key="2">
    <source>
        <dbReference type="Pfam" id="PF12867"/>
    </source>
</evidence>
<keyword evidence="1" id="KW-0732">Signal</keyword>
<dbReference type="InterPro" id="IPR024775">
    <property type="entry name" value="DinB-like"/>
</dbReference>